<keyword evidence="4" id="KW-0963">Cytoplasm</keyword>
<dbReference type="InterPro" id="IPR005142">
    <property type="entry name" value="eRF1_3"/>
</dbReference>
<evidence type="ECO:0000256" key="1">
    <source>
        <dbReference type="ARBA" id="ARBA00001968"/>
    </source>
</evidence>
<evidence type="ECO:0000313" key="10">
    <source>
        <dbReference type="Proteomes" id="UP001141327"/>
    </source>
</evidence>
<dbReference type="SMART" id="SM01194">
    <property type="entry name" value="eRF1_1"/>
    <property type="match status" value="1"/>
</dbReference>
<dbReference type="InterPro" id="IPR038069">
    <property type="entry name" value="Pelota/DOM34_N"/>
</dbReference>
<dbReference type="SUPFAM" id="SSF159065">
    <property type="entry name" value="Dom34/Pelota N-terminal domain-like"/>
    <property type="match status" value="1"/>
</dbReference>
<comment type="cofactor">
    <cofactor evidence="1">
        <name>a divalent metal cation</name>
        <dbReference type="ChEBI" id="CHEBI:60240"/>
    </cofactor>
</comment>
<comment type="catalytic activity">
    <reaction evidence="6">
        <text>[protein]-peptidylproline (omega=180) = [protein]-peptidylproline (omega=0)</text>
        <dbReference type="Rhea" id="RHEA:16237"/>
        <dbReference type="Rhea" id="RHEA-COMP:10747"/>
        <dbReference type="Rhea" id="RHEA-COMP:10748"/>
        <dbReference type="ChEBI" id="CHEBI:83833"/>
        <dbReference type="ChEBI" id="CHEBI:83834"/>
        <dbReference type="EC" id="5.2.1.8"/>
    </reaction>
</comment>
<dbReference type="Gene3D" id="2.30.30.870">
    <property type="entry name" value="Pelota, domain A"/>
    <property type="match status" value="1"/>
</dbReference>
<comment type="subcellular location">
    <subcellularLocation>
        <location evidence="2">Cytoplasm</location>
    </subcellularLocation>
</comment>
<dbReference type="Pfam" id="PF03465">
    <property type="entry name" value="eRF1_3"/>
    <property type="match status" value="1"/>
</dbReference>
<dbReference type="Gene3D" id="3.10.50.40">
    <property type="match status" value="1"/>
</dbReference>
<evidence type="ECO:0000256" key="6">
    <source>
        <dbReference type="PROSITE-ProRule" id="PRU00277"/>
    </source>
</evidence>
<evidence type="ECO:0000259" key="8">
    <source>
        <dbReference type="PROSITE" id="PS50059"/>
    </source>
</evidence>
<dbReference type="InterPro" id="IPR001179">
    <property type="entry name" value="PPIase_FKBP_dom"/>
</dbReference>
<reference evidence="9" key="1">
    <citation type="journal article" date="2022" name="bioRxiv">
        <title>Genomics of Preaxostyla Flagellates Illuminates Evolutionary Transitions and the Path Towards Mitochondrial Loss.</title>
        <authorList>
            <person name="Novak L.V.F."/>
            <person name="Treitli S.C."/>
            <person name="Pyrih J."/>
            <person name="Halakuc P."/>
            <person name="Pipaliya S.V."/>
            <person name="Vacek V."/>
            <person name="Brzon O."/>
            <person name="Soukal P."/>
            <person name="Eme L."/>
            <person name="Dacks J.B."/>
            <person name="Karnkowska A."/>
            <person name="Elias M."/>
            <person name="Hampl V."/>
        </authorList>
    </citation>
    <scope>NUCLEOTIDE SEQUENCE</scope>
    <source>
        <strain evidence="9">RCP-MX</strain>
    </source>
</reference>
<dbReference type="Proteomes" id="UP001141327">
    <property type="component" value="Unassembled WGS sequence"/>
</dbReference>
<evidence type="ECO:0000256" key="2">
    <source>
        <dbReference type="ARBA" id="ARBA00004496"/>
    </source>
</evidence>
<dbReference type="Gene3D" id="3.30.420.60">
    <property type="entry name" value="eRF1 domain 2"/>
    <property type="match status" value="1"/>
</dbReference>
<feature type="region of interest" description="Disordered" evidence="7">
    <location>
        <begin position="380"/>
        <end position="441"/>
    </location>
</feature>
<dbReference type="InterPro" id="IPR058547">
    <property type="entry name" value="Pelota_N"/>
</dbReference>
<dbReference type="EC" id="5.2.1.8" evidence="6"/>
<evidence type="ECO:0000256" key="5">
    <source>
        <dbReference type="ARBA" id="ARBA00022723"/>
    </source>
</evidence>
<feature type="compositionally biased region" description="Low complexity" evidence="7">
    <location>
        <begin position="389"/>
        <end position="401"/>
    </location>
</feature>
<name>A0ABQ8UNS6_9EUKA</name>
<dbReference type="SUPFAM" id="SSF54534">
    <property type="entry name" value="FKBP-like"/>
    <property type="match status" value="1"/>
</dbReference>
<keyword evidence="6" id="KW-0697">Rotamase</keyword>
<evidence type="ECO:0000256" key="7">
    <source>
        <dbReference type="SAM" id="MobiDB-lite"/>
    </source>
</evidence>
<dbReference type="InterPro" id="IPR004405">
    <property type="entry name" value="TF_pelota"/>
</dbReference>
<dbReference type="PANTHER" id="PTHR10853">
    <property type="entry name" value="PELOTA"/>
    <property type="match status" value="1"/>
</dbReference>
<dbReference type="InterPro" id="IPR005140">
    <property type="entry name" value="eRF1_Pelota-like_N"/>
</dbReference>
<comment type="caution">
    <text evidence="9">The sequence shown here is derived from an EMBL/GenBank/DDBJ whole genome shotgun (WGS) entry which is preliminary data.</text>
</comment>
<dbReference type="PROSITE" id="PS50059">
    <property type="entry name" value="FKBP_PPIASE"/>
    <property type="match status" value="1"/>
</dbReference>
<dbReference type="InterPro" id="IPR046357">
    <property type="entry name" value="PPIase_dom_sf"/>
</dbReference>
<dbReference type="SUPFAM" id="SSF53137">
    <property type="entry name" value="Translational machinery components"/>
    <property type="match status" value="1"/>
</dbReference>
<dbReference type="EMBL" id="JAPMOS010000023">
    <property type="protein sequence ID" value="KAJ4458974.1"/>
    <property type="molecule type" value="Genomic_DNA"/>
</dbReference>
<protein>
    <recommendedName>
        <fullName evidence="6">peptidylprolyl isomerase</fullName>
        <ecNumber evidence="6">5.2.1.8</ecNumber>
    </recommendedName>
</protein>
<organism evidence="9 10">
    <name type="scientific">Paratrimastix pyriformis</name>
    <dbReference type="NCBI Taxonomy" id="342808"/>
    <lineage>
        <taxon>Eukaryota</taxon>
        <taxon>Metamonada</taxon>
        <taxon>Preaxostyla</taxon>
        <taxon>Paratrimastigidae</taxon>
        <taxon>Paratrimastix</taxon>
    </lineage>
</organism>
<feature type="domain" description="PPIase FKBP-type" evidence="8">
    <location>
        <begin position="467"/>
        <end position="557"/>
    </location>
</feature>
<dbReference type="InterPro" id="IPR042226">
    <property type="entry name" value="eFR1_2_sf"/>
</dbReference>
<dbReference type="Pfam" id="PF26356">
    <property type="entry name" value="Pelota_N"/>
    <property type="match status" value="1"/>
</dbReference>
<dbReference type="NCBIfam" id="TIGR00111">
    <property type="entry name" value="pelota"/>
    <property type="match status" value="1"/>
</dbReference>
<keyword evidence="6" id="KW-0413">Isomerase</keyword>
<evidence type="ECO:0000256" key="4">
    <source>
        <dbReference type="ARBA" id="ARBA00022490"/>
    </source>
</evidence>
<dbReference type="InterPro" id="IPR005141">
    <property type="entry name" value="eRF1_2"/>
</dbReference>
<dbReference type="Gene3D" id="3.30.1330.30">
    <property type="match status" value="1"/>
</dbReference>
<keyword evidence="10" id="KW-1185">Reference proteome</keyword>
<gene>
    <name evidence="9" type="ORF">PAPYR_5019</name>
</gene>
<evidence type="ECO:0000313" key="9">
    <source>
        <dbReference type="EMBL" id="KAJ4458974.1"/>
    </source>
</evidence>
<comment type="similarity">
    <text evidence="3">Belongs to the eukaryotic release factor 1 family. Pelota subfamily.</text>
</comment>
<dbReference type="PANTHER" id="PTHR10853:SF0">
    <property type="entry name" value="PROTEIN PELOTA HOMOLOG"/>
    <property type="match status" value="1"/>
</dbReference>
<accession>A0ABQ8UNS6</accession>
<evidence type="ECO:0000256" key="3">
    <source>
        <dbReference type="ARBA" id="ARBA00009504"/>
    </source>
</evidence>
<dbReference type="InterPro" id="IPR029064">
    <property type="entry name" value="Ribosomal_eL30-like_sf"/>
</dbReference>
<proteinExistence type="inferred from homology"/>
<dbReference type="Pfam" id="PF00254">
    <property type="entry name" value="FKBP_C"/>
    <property type="match status" value="1"/>
</dbReference>
<dbReference type="Pfam" id="PF03464">
    <property type="entry name" value="eRF1_2"/>
    <property type="match status" value="1"/>
</dbReference>
<keyword evidence="5" id="KW-0479">Metal-binding</keyword>
<dbReference type="SUPFAM" id="SSF55315">
    <property type="entry name" value="L30e-like"/>
    <property type="match status" value="1"/>
</dbReference>
<sequence>MRVIRKEIERDGSGTVKLVAEEPEDMWHAYNLISAGDFVECTTLRKVANTNPNAPTTSQRVVPLRLEIQVVNVDFDSDACQMRISGPNQTPSEFVKTGAFHTLELELQKPFVIRKFEWDVFHLERIAEACNPSKSAELAVVVMTEGLAHVCLITESLTHVRARVAMNIPRKNVRQGGAGSHSKAMTRFYDSLLQAMAQNINFEVAKCVVLASPGFTKDDFFSYLVQQAQANEAEYGVFLRNRAKFVMAHASTGHKQALKEILADPNIARLVQDTKASGEVRALNDFYQMLSQDAERATYGPKHVLHAAQLGAVQTLLLADNLLRNSNLATRKTYVGLAQLVRDGGGEVHVFSEMHVSGEQLSQISGIAAILRFPVSDDGIEEAEEQEPEPAATATTPAVALSPPPIDTAPSPVMAAPEAPPAATPPKEEEEEAKPKPKENVLEGFKMGVTKQVLVAPAPGARAPARGQNVTVHCTGMLENGIKFWSTRDPGQNVFSFRIGMGKVIRGWDEGVMGMKIGEKAVLTCTSDYAYGAGGFPAWGIPANATLKFEIELLAIA</sequence>